<dbReference type="AlphaFoldDB" id="A0A0D2PDT5"/>
<evidence type="ECO:0000313" key="2">
    <source>
        <dbReference type="EMBL" id="KJA18395.1"/>
    </source>
</evidence>
<dbReference type="Proteomes" id="UP000054270">
    <property type="component" value="Unassembled WGS sequence"/>
</dbReference>
<keyword evidence="1" id="KW-1133">Transmembrane helix</keyword>
<name>A0A0D2PDT5_HYPSF</name>
<dbReference type="EMBL" id="KN817589">
    <property type="protein sequence ID" value="KJA18395.1"/>
    <property type="molecule type" value="Genomic_DNA"/>
</dbReference>
<accession>A0A0D2PDT5</accession>
<sequence>MSILSTLLRSPTLRSSRSYAGRGAKACVLPSLLPSAPRTPRSFLWSSIRAFRHDLIPSQTVVKLTPQLHDAAAAIIRSPQHTFYGKMQKPGVARQVVFVAITCGLVLTFAAVRTTIETDCWTQKMLLLIPHFEVWGPKNASNEYLKGEAKKRYTL</sequence>
<gene>
    <name evidence="2" type="ORF">HYPSUDRAFT_956338</name>
</gene>
<feature type="transmembrane region" description="Helical" evidence="1">
    <location>
        <begin position="96"/>
        <end position="116"/>
    </location>
</feature>
<evidence type="ECO:0000256" key="1">
    <source>
        <dbReference type="SAM" id="Phobius"/>
    </source>
</evidence>
<reference evidence="3" key="1">
    <citation type="submission" date="2014-04" db="EMBL/GenBank/DDBJ databases">
        <title>Evolutionary Origins and Diversification of the Mycorrhizal Mutualists.</title>
        <authorList>
            <consortium name="DOE Joint Genome Institute"/>
            <consortium name="Mycorrhizal Genomics Consortium"/>
            <person name="Kohler A."/>
            <person name="Kuo A."/>
            <person name="Nagy L.G."/>
            <person name="Floudas D."/>
            <person name="Copeland A."/>
            <person name="Barry K.W."/>
            <person name="Cichocki N."/>
            <person name="Veneault-Fourrey C."/>
            <person name="LaButti K."/>
            <person name="Lindquist E.A."/>
            <person name="Lipzen A."/>
            <person name="Lundell T."/>
            <person name="Morin E."/>
            <person name="Murat C."/>
            <person name="Riley R."/>
            <person name="Ohm R."/>
            <person name="Sun H."/>
            <person name="Tunlid A."/>
            <person name="Henrissat B."/>
            <person name="Grigoriev I.V."/>
            <person name="Hibbett D.S."/>
            <person name="Martin F."/>
        </authorList>
    </citation>
    <scope>NUCLEOTIDE SEQUENCE [LARGE SCALE GENOMIC DNA]</scope>
    <source>
        <strain evidence="3">FD-334 SS-4</strain>
    </source>
</reference>
<protein>
    <submittedName>
        <fullName evidence="2">Uncharacterized protein</fullName>
    </submittedName>
</protein>
<keyword evidence="1" id="KW-0812">Transmembrane</keyword>
<proteinExistence type="predicted"/>
<evidence type="ECO:0000313" key="3">
    <source>
        <dbReference type="Proteomes" id="UP000054270"/>
    </source>
</evidence>
<keyword evidence="3" id="KW-1185">Reference proteome</keyword>
<organism evidence="2 3">
    <name type="scientific">Hypholoma sublateritium (strain FD-334 SS-4)</name>
    <dbReference type="NCBI Taxonomy" id="945553"/>
    <lineage>
        <taxon>Eukaryota</taxon>
        <taxon>Fungi</taxon>
        <taxon>Dikarya</taxon>
        <taxon>Basidiomycota</taxon>
        <taxon>Agaricomycotina</taxon>
        <taxon>Agaricomycetes</taxon>
        <taxon>Agaricomycetidae</taxon>
        <taxon>Agaricales</taxon>
        <taxon>Agaricineae</taxon>
        <taxon>Strophariaceae</taxon>
        <taxon>Hypholoma</taxon>
    </lineage>
</organism>
<keyword evidence="1" id="KW-0472">Membrane</keyword>